<dbReference type="AlphaFoldDB" id="A0A3R7E5V1"/>
<proteinExistence type="predicted"/>
<dbReference type="EMBL" id="MCAS01000017">
    <property type="protein sequence ID" value="RKF44949.1"/>
    <property type="molecule type" value="Genomic_DNA"/>
</dbReference>
<gene>
    <name evidence="1" type="ORF">BCY88_27485</name>
</gene>
<sequence>MLCRADAALQVRIGKISRGGIHAEQAIFLGQGGIPCFSVCEKFLKRAWTGAYRMEPYEASNVIAANSTRSPTLNIRKTESP</sequence>
<organism evidence="1 2">
    <name type="scientific">Paraburkholderia fungorum</name>
    <dbReference type="NCBI Taxonomy" id="134537"/>
    <lineage>
        <taxon>Bacteria</taxon>
        <taxon>Pseudomonadati</taxon>
        <taxon>Pseudomonadota</taxon>
        <taxon>Betaproteobacteria</taxon>
        <taxon>Burkholderiales</taxon>
        <taxon>Burkholderiaceae</taxon>
        <taxon>Paraburkholderia</taxon>
    </lineage>
</organism>
<comment type="caution">
    <text evidence="1">The sequence shown here is derived from an EMBL/GenBank/DDBJ whole genome shotgun (WGS) entry which is preliminary data.</text>
</comment>
<reference evidence="1 2" key="1">
    <citation type="submission" date="2016-07" db="EMBL/GenBank/DDBJ databases">
        <title>Genome analysis of Burkholderia fungorum ES3-20.</title>
        <authorList>
            <person name="Xu D."/>
            <person name="Yao R."/>
            <person name="Zheng S."/>
        </authorList>
    </citation>
    <scope>NUCLEOTIDE SEQUENCE [LARGE SCALE GENOMIC DNA]</scope>
    <source>
        <strain evidence="1 2">ES3-20</strain>
    </source>
</reference>
<protein>
    <submittedName>
        <fullName evidence="1">Uncharacterized protein</fullName>
    </submittedName>
</protein>
<evidence type="ECO:0000313" key="1">
    <source>
        <dbReference type="EMBL" id="RKF44949.1"/>
    </source>
</evidence>
<accession>A0A3R7E5V1</accession>
<dbReference type="Proteomes" id="UP000283709">
    <property type="component" value="Unassembled WGS sequence"/>
</dbReference>
<name>A0A3R7E5V1_9BURK</name>
<evidence type="ECO:0000313" key="2">
    <source>
        <dbReference type="Proteomes" id="UP000283709"/>
    </source>
</evidence>